<dbReference type="PROSITE" id="PS50157">
    <property type="entry name" value="ZINC_FINGER_C2H2_2"/>
    <property type="match status" value="1"/>
</dbReference>
<keyword evidence="1" id="KW-0863">Zinc-finger</keyword>
<organism evidence="3 4">
    <name type="scientific">Scleroderma citrinum Foug A</name>
    <dbReference type="NCBI Taxonomy" id="1036808"/>
    <lineage>
        <taxon>Eukaryota</taxon>
        <taxon>Fungi</taxon>
        <taxon>Dikarya</taxon>
        <taxon>Basidiomycota</taxon>
        <taxon>Agaricomycotina</taxon>
        <taxon>Agaricomycetes</taxon>
        <taxon>Agaricomycetidae</taxon>
        <taxon>Boletales</taxon>
        <taxon>Sclerodermatineae</taxon>
        <taxon>Sclerodermataceae</taxon>
        <taxon>Scleroderma</taxon>
    </lineage>
</organism>
<evidence type="ECO:0000259" key="2">
    <source>
        <dbReference type="PROSITE" id="PS50157"/>
    </source>
</evidence>
<dbReference type="AlphaFoldDB" id="A0A0C3DNI1"/>
<keyword evidence="1" id="KW-0862">Zinc</keyword>
<name>A0A0C3DNI1_9AGAM</name>
<dbReference type="EMBL" id="KN822095">
    <property type="protein sequence ID" value="KIM57794.1"/>
    <property type="molecule type" value="Genomic_DNA"/>
</dbReference>
<dbReference type="InterPro" id="IPR013087">
    <property type="entry name" value="Znf_C2H2_type"/>
</dbReference>
<dbReference type="HOGENOM" id="CLU_1993962_0_0_1"/>
<proteinExistence type="predicted"/>
<keyword evidence="4" id="KW-1185">Reference proteome</keyword>
<accession>A0A0C3DNI1</accession>
<dbReference type="Proteomes" id="UP000053989">
    <property type="component" value="Unassembled WGS sequence"/>
</dbReference>
<evidence type="ECO:0000313" key="4">
    <source>
        <dbReference type="Proteomes" id="UP000053989"/>
    </source>
</evidence>
<sequence>MSLQSLSSWQECHQCGHQFVTPGELMKHGRSCKRGKRRLTEALAKAKELYHRKKARLARKDDLEEVGDFVPMDSQHGDGVELASWSACESSSEQVVEDVQGTGRDGAQVTIYGSHDGNDPCGGCN</sequence>
<dbReference type="InParanoid" id="A0A0C3DNI1"/>
<evidence type="ECO:0000313" key="3">
    <source>
        <dbReference type="EMBL" id="KIM57794.1"/>
    </source>
</evidence>
<reference evidence="4" key="2">
    <citation type="submission" date="2015-01" db="EMBL/GenBank/DDBJ databases">
        <title>Evolutionary Origins and Diversification of the Mycorrhizal Mutualists.</title>
        <authorList>
            <consortium name="DOE Joint Genome Institute"/>
            <consortium name="Mycorrhizal Genomics Consortium"/>
            <person name="Kohler A."/>
            <person name="Kuo A."/>
            <person name="Nagy L.G."/>
            <person name="Floudas D."/>
            <person name="Copeland A."/>
            <person name="Barry K.W."/>
            <person name="Cichocki N."/>
            <person name="Veneault-Fourrey C."/>
            <person name="LaButti K."/>
            <person name="Lindquist E.A."/>
            <person name="Lipzen A."/>
            <person name="Lundell T."/>
            <person name="Morin E."/>
            <person name="Murat C."/>
            <person name="Riley R."/>
            <person name="Ohm R."/>
            <person name="Sun H."/>
            <person name="Tunlid A."/>
            <person name="Henrissat B."/>
            <person name="Grigoriev I.V."/>
            <person name="Hibbett D.S."/>
            <person name="Martin F."/>
        </authorList>
    </citation>
    <scope>NUCLEOTIDE SEQUENCE [LARGE SCALE GENOMIC DNA]</scope>
    <source>
        <strain evidence="4">Foug A</strain>
    </source>
</reference>
<protein>
    <recommendedName>
        <fullName evidence="2">C2H2-type domain-containing protein</fullName>
    </recommendedName>
</protein>
<dbReference type="GO" id="GO:0008270">
    <property type="term" value="F:zinc ion binding"/>
    <property type="evidence" value="ECO:0007669"/>
    <property type="project" value="UniProtKB-KW"/>
</dbReference>
<reference evidence="3 4" key="1">
    <citation type="submission" date="2014-04" db="EMBL/GenBank/DDBJ databases">
        <authorList>
            <consortium name="DOE Joint Genome Institute"/>
            <person name="Kuo A."/>
            <person name="Kohler A."/>
            <person name="Nagy L.G."/>
            <person name="Floudas D."/>
            <person name="Copeland A."/>
            <person name="Barry K.W."/>
            <person name="Cichocki N."/>
            <person name="Veneault-Fourrey C."/>
            <person name="LaButti K."/>
            <person name="Lindquist E.A."/>
            <person name="Lipzen A."/>
            <person name="Lundell T."/>
            <person name="Morin E."/>
            <person name="Murat C."/>
            <person name="Sun H."/>
            <person name="Tunlid A."/>
            <person name="Henrissat B."/>
            <person name="Grigoriev I.V."/>
            <person name="Hibbett D.S."/>
            <person name="Martin F."/>
            <person name="Nordberg H.P."/>
            <person name="Cantor M.N."/>
            <person name="Hua S.X."/>
        </authorList>
    </citation>
    <scope>NUCLEOTIDE SEQUENCE [LARGE SCALE GENOMIC DNA]</scope>
    <source>
        <strain evidence="3 4">Foug A</strain>
    </source>
</reference>
<gene>
    <name evidence="3" type="ORF">SCLCIDRAFT_28551</name>
</gene>
<feature type="domain" description="C2H2-type" evidence="2">
    <location>
        <begin position="10"/>
        <end position="38"/>
    </location>
</feature>
<evidence type="ECO:0000256" key="1">
    <source>
        <dbReference type="PROSITE-ProRule" id="PRU00042"/>
    </source>
</evidence>
<keyword evidence="1" id="KW-0479">Metal-binding</keyword>